<dbReference type="InterPro" id="IPR011006">
    <property type="entry name" value="CheY-like_superfamily"/>
</dbReference>
<evidence type="ECO:0000256" key="2">
    <source>
        <dbReference type="ARBA" id="ARBA00023012"/>
    </source>
</evidence>
<accession>F3Z3E3</accession>
<dbReference type="EMBL" id="CP003221">
    <property type="protein sequence ID" value="EGJ51483.1"/>
    <property type="molecule type" value="Genomic_DNA"/>
</dbReference>
<evidence type="ECO:0000256" key="7">
    <source>
        <dbReference type="PROSITE-ProRule" id="PRU00339"/>
    </source>
</evidence>
<feature type="domain" description="Response regulatory" evidence="8">
    <location>
        <begin position="7"/>
        <end position="120"/>
    </location>
</feature>
<dbReference type="Gene3D" id="3.40.50.2300">
    <property type="match status" value="1"/>
</dbReference>
<gene>
    <name evidence="9" type="ORF">Desaf_3189</name>
</gene>
<keyword evidence="5" id="KW-0804">Transcription</keyword>
<dbReference type="GO" id="GO:0000156">
    <property type="term" value="F:phosphorelay response regulator activity"/>
    <property type="evidence" value="ECO:0007669"/>
    <property type="project" value="TreeGrafter"/>
</dbReference>
<feature type="modified residue" description="4-aspartylphosphate" evidence="6">
    <location>
        <position position="55"/>
    </location>
</feature>
<dbReference type="InterPro" id="IPR011990">
    <property type="entry name" value="TPR-like_helical_dom_sf"/>
</dbReference>
<dbReference type="GO" id="GO:0006355">
    <property type="term" value="P:regulation of DNA-templated transcription"/>
    <property type="evidence" value="ECO:0007669"/>
    <property type="project" value="TreeGrafter"/>
</dbReference>
<dbReference type="SUPFAM" id="SSF48452">
    <property type="entry name" value="TPR-like"/>
    <property type="match status" value="1"/>
</dbReference>
<keyword evidence="1 6" id="KW-0597">Phosphoprotein</keyword>
<dbReference type="SUPFAM" id="SSF52172">
    <property type="entry name" value="CheY-like"/>
    <property type="match status" value="1"/>
</dbReference>
<dbReference type="HOGENOM" id="CLU_000445_69_6_7"/>
<dbReference type="RefSeq" id="WP_014261117.1">
    <property type="nucleotide sequence ID" value="NC_016629.1"/>
</dbReference>
<dbReference type="FunFam" id="3.40.50.2300:FF:000018">
    <property type="entry name" value="DNA-binding transcriptional regulator NtrC"/>
    <property type="match status" value="1"/>
</dbReference>
<dbReference type="InterPro" id="IPR039420">
    <property type="entry name" value="WalR-like"/>
</dbReference>
<dbReference type="PANTHER" id="PTHR48111">
    <property type="entry name" value="REGULATOR OF RPOS"/>
    <property type="match status" value="1"/>
</dbReference>
<feature type="repeat" description="TPR" evidence="7">
    <location>
        <begin position="167"/>
        <end position="200"/>
    </location>
</feature>
<sequence length="228" mass="25861">MPDSQDRILVVDDEKNIRITLSQALEDLAEVDTAVNGEEALEKIGRQAYQVVLLDLRMPGIDGMEVLRRIAEQRPEIKFVIITAHGTVDNAVEAMKLGALDYLQKPFTPSEVREVVTRILNREALDEHQHAEFDHLVELALRSITERRFEAAMELLHKAVAIRHDSPEVFNLIGAIHELQGEREEALKNYRNAYWLAPSYAPSRDNFERLSGIPSSSGTIDLGDRQRK</sequence>
<dbReference type="SMART" id="SM00448">
    <property type="entry name" value="REC"/>
    <property type="match status" value="1"/>
</dbReference>
<protein>
    <submittedName>
        <fullName evidence="9">Response regulator receiver protein</fullName>
    </submittedName>
</protein>
<keyword evidence="3" id="KW-0805">Transcription regulation</keyword>
<keyword evidence="10" id="KW-1185">Reference proteome</keyword>
<keyword evidence="2" id="KW-0902">Two-component regulatory system</keyword>
<reference evidence="9 10" key="1">
    <citation type="journal article" date="2011" name="J. Bacteriol.">
        <title>Genome sequence of the mercury-methylating and pleomorphic Desulfovibrio africanus Strain Walvis Bay.</title>
        <authorList>
            <person name="Brown S.D."/>
            <person name="Wall J.D."/>
            <person name="Kucken A.M."/>
            <person name="Gilmour C.C."/>
            <person name="Podar M."/>
            <person name="Brandt C.C."/>
            <person name="Teshima H."/>
            <person name="Detter J.C."/>
            <person name="Han C.S."/>
            <person name="Land M.L."/>
            <person name="Lucas S."/>
            <person name="Han J."/>
            <person name="Pennacchio L."/>
            <person name="Nolan M."/>
            <person name="Pitluck S."/>
            <person name="Woyke T."/>
            <person name="Goodwin L."/>
            <person name="Palumbo A.V."/>
            <person name="Elias D.A."/>
        </authorList>
    </citation>
    <scope>NUCLEOTIDE SEQUENCE [LARGE SCALE GENOMIC DNA]</scope>
    <source>
        <strain evidence="9 10">Walvis Bay</strain>
    </source>
</reference>
<evidence type="ECO:0000259" key="8">
    <source>
        <dbReference type="PROSITE" id="PS50110"/>
    </source>
</evidence>
<organism evidence="9 10">
    <name type="scientific">Desulfocurvibacter africanus subsp. africanus str. Walvis Bay</name>
    <dbReference type="NCBI Taxonomy" id="690850"/>
    <lineage>
        <taxon>Bacteria</taxon>
        <taxon>Pseudomonadati</taxon>
        <taxon>Thermodesulfobacteriota</taxon>
        <taxon>Desulfovibrionia</taxon>
        <taxon>Desulfovibrionales</taxon>
        <taxon>Desulfovibrionaceae</taxon>
        <taxon>Desulfocurvibacter</taxon>
    </lineage>
</organism>
<evidence type="ECO:0000313" key="9">
    <source>
        <dbReference type="EMBL" id="EGJ51483.1"/>
    </source>
</evidence>
<dbReference type="InterPro" id="IPR001789">
    <property type="entry name" value="Sig_transdc_resp-reg_receiver"/>
</dbReference>
<evidence type="ECO:0000256" key="4">
    <source>
        <dbReference type="ARBA" id="ARBA00023125"/>
    </source>
</evidence>
<dbReference type="GO" id="GO:0032993">
    <property type="term" value="C:protein-DNA complex"/>
    <property type="evidence" value="ECO:0007669"/>
    <property type="project" value="TreeGrafter"/>
</dbReference>
<evidence type="ECO:0000256" key="6">
    <source>
        <dbReference type="PROSITE-ProRule" id="PRU00169"/>
    </source>
</evidence>
<evidence type="ECO:0000256" key="5">
    <source>
        <dbReference type="ARBA" id="ARBA00023163"/>
    </source>
</evidence>
<dbReference type="PROSITE" id="PS50110">
    <property type="entry name" value="RESPONSE_REGULATORY"/>
    <property type="match status" value="1"/>
</dbReference>
<dbReference type="eggNOG" id="COG2204">
    <property type="taxonomic scope" value="Bacteria"/>
</dbReference>
<evidence type="ECO:0000256" key="3">
    <source>
        <dbReference type="ARBA" id="ARBA00023015"/>
    </source>
</evidence>
<dbReference type="KEGG" id="daf:Desaf_3189"/>
<proteinExistence type="predicted"/>
<evidence type="ECO:0000256" key="1">
    <source>
        <dbReference type="ARBA" id="ARBA00022553"/>
    </source>
</evidence>
<keyword evidence="4" id="KW-0238">DNA-binding</keyword>
<dbReference type="STRING" id="690850.Desaf_3189"/>
<dbReference type="Proteomes" id="UP000007844">
    <property type="component" value="Chromosome"/>
</dbReference>
<dbReference type="Pfam" id="PF00072">
    <property type="entry name" value="Response_reg"/>
    <property type="match status" value="1"/>
</dbReference>
<evidence type="ECO:0000313" key="10">
    <source>
        <dbReference type="Proteomes" id="UP000007844"/>
    </source>
</evidence>
<dbReference type="InterPro" id="IPR019734">
    <property type="entry name" value="TPR_rpt"/>
</dbReference>
<dbReference type="GO" id="GO:0000976">
    <property type="term" value="F:transcription cis-regulatory region binding"/>
    <property type="evidence" value="ECO:0007669"/>
    <property type="project" value="TreeGrafter"/>
</dbReference>
<name>F3Z3E3_DESAF</name>
<dbReference type="PANTHER" id="PTHR48111:SF1">
    <property type="entry name" value="TWO-COMPONENT RESPONSE REGULATOR ORR33"/>
    <property type="match status" value="1"/>
</dbReference>
<dbReference type="Gene3D" id="1.25.40.10">
    <property type="entry name" value="Tetratricopeptide repeat domain"/>
    <property type="match status" value="1"/>
</dbReference>
<dbReference type="PROSITE" id="PS50005">
    <property type="entry name" value="TPR"/>
    <property type="match status" value="1"/>
</dbReference>
<keyword evidence="7" id="KW-0802">TPR repeat</keyword>
<dbReference type="GO" id="GO:0005829">
    <property type="term" value="C:cytosol"/>
    <property type="evidence" value="ECO:0007669"/>
    <property type="project" value="TreeGrafter"/>
</dbReference>
<dbReference type="AlphaFoldDB" id="F3Z3E3"/>